<dbReference type="RefSeq" id="WP_061926406.1">
    <property type="nucleotide sequence ID" value="NZ_CP012669.1"/>
</dbReference>
<gene>
    <name evidence="2" type="ORF">AMC99_02192</name>
</gene>
<dbReference type="STRING" id="361183.AMC99_02192"/>
<dbReference type="KEGG" id="aep:AMC99_02192"/>
<dbReference type="SUPFAM" id="SSF52266">
    <property type="entry name" value="SGNH hydrolase"/>
    <property type="match status" value="1"/>
</dbReference>
<evidence type="ECO:0000256" key="1">
    <source>
        <dbReference type="SAM" id="SignalP"/>
    </source>
</evidence>
<dbReference type="OrthoDB" id="9829255at2"/>
<accession>A0A0M4LWM8</accession>
<keyword evidence="1" id="KW-0732">Signal</keyword>
<feature type="signal peptide" evidence="1">
    <location>
        <begin position="1"/>
        <end position="17"/>
    </location>
</feature>
<organism evidence="2 3">
    <name type="scientific">Altererythrobacter epoxidivorans</name>
    <dbReference type="NCBI Taxonomy" id="361183"/>
    <lineage>
        <taxon>Bacteria</taxon>
        <taxon>Pseudomonadati</taxon>
        <taxon>Pseudomonadota</taxon>
        <taxon>Alphaproteobacteria</taxon>
        <taxon>Sphingomonadales</taxon>
        <taxon>Erythrobacteraceae</taxon>
        <taxon>Altererythrobacter</taxon>
    </lineage>
</organism>
<protein>
    <submittedName>
        <fullName evidence="2">Uncharacterized protein</fullName>
    </submittedName>
</protein>
<evidence type="ECO:0000313" key="3">
    <source>
        <dbReference type="Proteomes" id="UP000057938"/>
    </source>
</evidence>
<keyword evidence="3" id="KW-1185">Reference proteome</keyword>
<feature type="chain" id="PRO_5005797945" evidence="1">
    <location>
        <begin position="18"/>
        <end position="348"/>
    </location>
</feature>
<name>A0A0M4LWM8_9SPHN</name>
<dbReference type="InterPro" id="IPR036514">
    <property type="entry name" value="SGNH_hydro_sf"/>
</dbReference>
<dbReference type="PATRIC" id="fig|361183.4.peg.2152"/>
<dbReference type="GO" id="GO:0016788">
    <property type="term" value="F:hydrolase activity, acting on ester bonds"/>
    <property type="evidence" value="ECO:0007669"/>
    <property type="project" value="UniProtKB-ARBA"/>
</dbReference>
<dbReference type="EMBL" id="CP012669">
    <property type="protein sequence ID" value="ALE17471.1"/>
    <property type="molecule type" value="Genomic_DNA"/>
</dbReference>
<reference evidence="2 3" key="1">
    <citation type="submission" date="2015-09" db="EMBL/GenBank/DDBJ databases">
        <title>Complete genome sequence of a benzo[a]pyrene-degrading bacterium Altererythrobacter epoxidivorans CGMCC 1.7731T.</title>
        <authorList>
            <person name="Li Z."/>
            <person name="Cheng H."/>
            <person name="Huo Y."/>
            <person name="Xu X."/>
        </authorList>
    </citation>
    <scope>NUCLEOTIDE SEQUENCE [LARGE SCALE GENOMIC DNA]</scope>
    <source>
        <strain evidence="2 3">CGMCC 1.7731</strain>
    </source>
</reference>
<proteinExistence type="predicted"/>
<evidence type="ECO:0000313" key="2">
    <source>
        <dbReference type="EMBL" id="ALE17471.1"/>
    </source>
</evidence>
<dbReference type="AlphaFoldDB" id="A0A0M4LWM8"/>
<dbReference type="Proteomes" id="UP000057938">
    <property type="component" value="Chromosome"/>
</dbReference>
<sequence>MIKFLIAPLLAAGTAAAMIWVGAEEQTYDLNVAFHCSHEVANADLPAADILVIGNSQTGASIDQAYLQQLIAPEGGVTVEKLAVVQANIVTLRMIVDEYIENRGAPKLVVYQPMVVLAEHWQQPAGHPIHPRATVAYQDWDKLVALQKDARSSPTGSWLPHWAEKGFRTIPAMWVDRQVERITATLSIPRMAEPKEACRTEAKFQLAGNWPYGTLPLKKGDNPGEVMDAAKRQEWQHDIEQRKAADVFSDSRVFEIDQNRKLLADIRAAGSEVVMVGYPSMGRSAADAQDFADFGKALGGEVIDIRSRLTPEQQGRIEEIYRDPIHLNFEGAQIITEYMAGELKGRIK</sequence>
<dbReference type="Gene3D" id="3.40.50.1110">
    <property type="entry name" value="SGNH hydrolase"/>
    <property type="match status" value="1"/>
</dbReference>